<dbReference type="InterPro" id="IPR006073">
    <property type="entry name" value="GTP-bd"/>
</dbReference>
<dbReference type="CDD" id="cd01855">
    <property type="entry name" value="YqeH"/>
    <property type="match status" value="1"/>
</dbReference>
<organism evidence="2 3">
    <name type="scientific">Atopostipes suicloacalis DSM 15692</name>
    <dbReference type="NCBI Taxonomy" id="1121025"/>
    <lineage>
        <taxon>Bacteria</taxon>
        <taxon>Bacillati</taxon>
        <taxon>Bacillota</taxon>
        <taxon>Bacilli</taxon>
        <taxon>Lactobacillales</taxon>
        <taxon>Carnobacteriaceae</taxon>
        <taxon>Atopostipes</taxon>
    </lineage>
</organism>
<dbReference type="STRING" id="1121025.SAMN02745249_00298"/>
<dbReference type="Pfam" id="PF21516">
    <property type="entry name" value="YqeH-like_C"/>
    <property type="match status" value="1"/>
</dbReference>
<dbReference type="NCBIfam" id="TIGR03597">
    <property type="entry name" value="GTPase_YqeH"/>
    <property type="match status" value="1"/>
</dbReference>
<dbReference type="OrthoDB" id="9773841at2"/>
<dbReference type="PROSITE" id="PS51721">
    <property type="entry name" value="G_CP"/>
    <property type="match status" value="1"/>
</dbReference>
<sequence length="377" mass="42641">MNQSANDKEFYCIGCGAKLQSVEENKAGYVPSSVFKRPSSELQNIYCRRCFRLRHYNEVSDVELTDDDFLRMLNDISSKDALIVNVVDIFDFSGTLITGMQRFAGKNPLLIVGNKIDLVPNAVSHGKIRQWLTERMHEVGIRPKDVVLASAKRSESVKQLMNVIERERNGRDVYIVGATNVGKSTLINQIINIATESNDVITTSYFPGTTLGSIEIPLDDGSNIIDTPGIIQHTNLTHFLSGRELKQVIPRREVKPKVYQLNDQQTIFVDGVARFDYISGEGKQPFVFYVSNDLQLHRTKLENADEFYEKQVGKILNPPTEFTAQNFPKLKRHQFTINEPTDIVVSGLGWVSIDHIKTKIAMWAPEGVDVYVRKTMI</sequence>
<dbReference type="SUPFAM" id="SSF52540">
    <property type="entry name" value="P-loop containing nucleoside triphosphate hydrolases"/>
    <property type="match status" value="1"/>
</dbReference>
<dbReference type="Pfam" id="PF01926">
    <property type="entry name" value="MMR_HSR1"/>
    <property type="match status" value="1"/>
</dbReference>
<dbReference type="RefSeq" id="WP_073295196.1">
    <property type="nucleotide sequence ID" value="NZ_FQUF01000004.1"/>
</dbReference>
<dbReference type="InterPro" id="IPR030378">
    <property type="entry name" value="G_CP_dom"/>
</dbReference>
<dbReference type="Gene3D" id="3.40.50.300">
    <property type="entry name" value="P-loop containing nucleotide triphosphate hydrolases"/>
    <property type="match status" value="1"/>
</dbReference>
<dbReference type="AlphaFoldDB" id="A0A1M4SYZ8"/>
<dbReference type="InterPro" id="IPR050896">
    <property type="entry name" value="Mito_lipid_metab_GTPase"/>
</dbReference>
<dbReference type="Proteomes" id="UP000184128">
    <property type="component" value="Unassembled WGS sequence"/>
</dbReference>
<evidence type="ECO:0000313" key="3">
    <source>
        <dbReference type="Proteomes" id="UP000184128"/>
    </source>
</evidence>
<dbReference type="InterPro" id="IPR048422">
    <property type="entry name" value="NOA1/YqeH-like_C"/>
</dbReference>
<dbReference type="GO" id="GO:0005525">
    <property type="term" value="F:GTP binding"/>
    <property type="evidence" value="ECO:0007669"/>
    <property type="project" value="InterPro"/>
</dbReference>
<keyword evidence="3" id="KW-1185">Reference proteome</keyword>
<name>A0A1M4SYZ8_9LACT</name>
<reference evidence="2 3" key="1">
    <citation type="submission" date="2016-11" db="EMBL/GenBank/DDBJ databases">
        <authorList>
            <person name="Jaros S."/>
            <person name="Januszkiewicz K."/>
            <person name="Wedrychowicz H."/>
        </authorList>
    </citation>
    <scope>NUCLEOTIDE SEQUENCE [LARGE SCALE GENOMIC DNA]</scope>
    <source>
        <strain evidence="2 3">DSM 15692</strain>
    </source>
</reference>
<dbReference type="PANTHER" id="PTHR46434">
    <property type="entry name" value="GENETIC INTERACTOR OF PROHIBITINS 3, MITOCHONDRIAL"/>
    <property type="match status" value="1"/>
</dbReference>
<dbReference type="PANTHER" id="PTHR46434:SF1">
    <property type="entry name" value="GENETIC INTERACTOR OF PROHIBITINS 3, MITOCHONDRIAL"/>
    <property type="match status" value="1"/>
</dbReference>
<gene>
    <name evidence="2" type="ORF">SAMN02745249_00298</name>
</gene>
<protein>
    <recommendedName>
        <fullName evidence="1">CP-type G domain-containing protein</fullName>
    </recommendedName>
</protein>
<accession>A0A1M4SYZ8</accession>
<evidence type="ECO:0000313" key="2">
    <source>
        <dbReference type="EMBL" id="SHE37374.1"/>
    </source>
</evidence>
<feature type="domain" description="CP-type G" evidence="1">
    <location>
        <begin position="70"/>
        <end position="233"/>
    </location>
</feature>
<dbReference type="EMBL" id="FQUF01000004">
    <property type="protein sequence ID" value="SHE37374.1"/>
    <property type="molecule type" value="Genomic_DNA"/>
</dbReference>
<proteinExistence type="predicted"/>
<dbReference type="InterPro" id="IPR019988">
    <property type="entry name" value="GTP-bd_ribosome_bgen_YqeH"/>
</dbReference>
<evidence type="ECO:0000259" key="1">
    <source>
        <dbReference type="PROSITE" id="PS51721"/>
    </source>
</evidence>
<dbReference type="InterPro" id="IPR027417">
    <property type="entry name" value="P-loop_NTPase"/>
</dbReference>